<sequence length="184" mass="20623">MGIDPMTHQPRTDVFSCLPQLISLAYIKEMLEQNQLAQNLQIFNLLHQTNTGLSTLLNRTNSQQENHDFVNEIPVELNQENEDIKQFLLGNSNLTQPLHHVSIMNLQTHGQSRFTSTVNSSSSSPLTWSPIPPLMDTININKSGSLDSGSTISYAGDVGASSSFNWPEFLFEDSFLDQNLREIC</sequence>
<organism evidence="1 2">
    <name type="scientific">Smallanthus sonchifolius</name>
    <dbReference type="NCBI Taxonomy" id="185202"/>
    <lineage>
        <taxon>Eukaryota</taxon>
        <taxon>Viridiplantae</taxon>
        <taxon>Streptophyta</taxon>
        <taxon>Embryophyta</taxon>
        <taxon>Tracheophyta</taxon>
        <taxon>Spermatophyta</taxon>
        <taxon>Magnoliopsida</taxon>
        <taxon>eudicotyledons</taxon>
        <taxon>Gunneridae</taxon>
        <taxon>Pentapetalae</taxon>
        <taxon>asterids</taxon>
        <taxon>campanulids</taxon>
        <taxon>Asterales</taxon>
        <taxon>Asteraceae</taxon>
        <taxon>Asteroideae</taxon>
        <taxon>Heliantheae alliance</taxon>
        <taxon>Millerieae</taxon>
        <taxon>Smallanthus</taxon>
    </lineage>
</organism>
<dbReference type="EMBL" id="CM042031">
    <property type="protein sequence ID" value="KAI3783259.1"/>
    <property type="molecule type" value="Genomic_DNA"/>
</dbReference>
<accession>A0ACB9GIK5</accession>
<keyword evidence="2" id="KW-1185">Reference proteome</keyword>
<evidence type="ECO:0000313" key="1">
    <source>
        <dbReference type="EMBL" id="KAI3783259.1"/>
    </source>
</evidence>
<gene>
    <name evidence="1" type="ORF">L1987_42336</name>
</gene>
<reference evidence="1 2" key="2">
    <citation type="journal article" date="2022" name="Mol. Ecol. Resour.">
        <title>The genomes of chicory, endive, great burdock and yacon provide insights into Asteraceae paleo-polyploidization history and plant inulin production.</title>
        <authorList>
            <person name="Fan W."/>
            <person name="Wang S."/>
            <person name="Wang H."/>
            <person name="Wang A."/>
            <person name="Jiang F."/>
            <person name="Liu H."/>
            <person name="Zhao H."/>
            <person name="Xu D."/>
            <person name="Zhang Y."/>
        </authorList>
    </citation>
    <scope>NUCLEOTIDE SEQUENCE [LARGE SCALE GENOMIC DNA]</scope>
    <source>
        <strain evidence="2">cv. Yunnan</strain>
        <tissue evidence="1">Leaves</tissue>
    </source>
</reference>
<reference evidence="2" key="1">
    <citation type="journal article" date="2022" name="Mol. Ecol. Resour.">
        <title>The genomes of chicory, endive, great burdock and yacon provide insights into Asteraceae palaeo-polyploidization history and plant inulin production.</title>
        <authorList>
            <person name="Fan W."/>
            <person name="Wang S."/>
            <person name="Wang H."/>
            <person name="Wang A."/>
            <person name="Jiang F."/>
            <person name="Liu H."/>
            <person name="Zhao H."/>
            <person name="Xu D."/>
            <person name="Zhang Y."/>
        </authorList>
    </citation>
    <scope>NUCLEOTIDE SEQUENCE [LARGE SCALE GENOMIC DNA]</scope>
    <source>
        <strain evidence="2">cv. Yunnan</strain>
    </source>
</reference>
<evidence type="ECO:0000313" key="2">
    <source>
        <dbReference type="Proteomes" id="UP001056120"/>
    </source>
</evidence>
<comment type="caution">
    <text evidence="1">The sequence shown here is derived from an EMBL/GenBank/DDBJ whole genome shotgun (WGS) entry which is preliminary data.</text>
</comment>
<proteinExistence type="predicted"/>
<name>A0ACB9GIK5_9ASTR</name>
<protein>
    <submittedName>
        <fullName evidence="1">Uncharacterized protein</fullName>
    </submittedName>
</protein>
<dbReference type="Proteomes" id="UP001056120">
    <property type="component" value="Linkage Group LG14"/>
</dbReference>